<keyword evidence="8" id="KW-0539">Nucleus</keyword>
<dbReference type="RefSeq" id="XP_045092552.1">
    <property type="nucleotide sequence ID" value="XM_045244202.1"/>
</dbReference>
<dbReference type="GO" id="GO:0006357">
    <property type="term" value="P:regulation of transcription by RNA polymerase II"/>
    <property type="evidence" value="ECO:0000318"/>
    <property type="project" value="GO_Central"/>
</dbReference>
<feature type="compositionally biased region" description="Polar residues" evidence="9">
    <location>
        <begin position="302"/>
        <end position="320"/>
    </location>
</feature>
<evidence type="ECO:0000256" key="9">
    <source>
        <dbReference type="SAM" id="MobiDB-lite"/>
    </source>
</evidence>
<evidence type="ECO:0000313" key="13">
    <source>
        <dbReference type="WormBase" id="CBG04004"/>
    </source>
</evidence>
<reference evidence="11 12" key="1">
    <citation type="journal article" date="2003" name="PLoS Biol.">
        <title>The genome sequence of Caenorhabditis briggsae: a platform for comparative genomics.</title>
        <authorList>
            <person name="Stein L.D."/>
            <person name="Bao Z."/>
            <person name="Blasiar D."/>
            <person name="Blumenthal T."/>
            <person name="Brent M.R."/>
            <person name="Chen N."/>
            <person name="Chinwalla A."/>
            <person name="Clarke L."/>
            <person name="Clee C."/>
            <person name="Coghlan A."/>
            <person name="Coulson A."/>
            <person name="D'Eustachio P."/>
            <person name="Fitch D.H."/>
            <person name="Fulton L.A."/>
            <person name="Fulton R.E."/>
            <person name="Griffiths-Jones S."/>
            <person name="Harris T.W."/>
            <person name="Hillier L.W."/>
            <person name="Kamath R."/>
            <person name="Kuwabara P.E."/>
            <person name="Mardis E.R."/>
            <person name="Marra M.A."/>
            <person name="Miner T.L."/>
            <person name="Minx P."/>
            <person name="Mullikin J.C."/>
            <person name="Plumb R.W."/>
            <person name="Rogers J."/>
            <person name="Schein J.E."/>
            <person name="Sohrmann M."/>
            <person name="Spieth J."/>
            <person name="Stajich J.E."/>
            <person name="Wei C."/>
            <person name="Willey D."/>
            <person name="Wilson R.K."/>
            <person name="Durbin R."/>
            <person name="Waterston R.H."/>
        </authorList>
    </citation>
    <scope>NUCLEOTIDE SEQUENCE [LARGE SCALE GENOMIC DNA]</scope>
    <source>
        <strain evidence="11 12">AF16</strain>
    </source>
</reference>
<feature type="compositionally biased region" description="Polar residues" evidence="9">
    <location>
        <begin position="871"/>
        <end position="883"/>
    </location>
</feature>
<evidence type="ECO:0000313" key="12">
    <source>
        <dbReference type="Proteomes" id="UP000008549"/>
    </source>
</evidence>
<feature type="region of interest" description="Disordered" evidence="9">
    <location>
        <begin position="501"/>
        <end position="520"/>
    </location>
</feature>
<evidence type="ECO:0000256" key="1">
    <source>
        <dbReference type="ARBA" id="ARBA00004123"/>
    </source>
</evidence>
<dbReference type="Proteomes" id="UP000008549">
    <property type="component" value="Unassembled WGS sequence"/>
</dbReference>
<dbReference type="Pfam" id="PF16019">
    <property type="entry name" value="CSRNP_N"/>
    <property type="match status" value="2"/>
</dbReference>
<evidence type="ECO:0000256" key="6">
    <source>
        <dbReference type="ARBA" id="ARBA00023159"/>
    </source>
</evidence>
<evidence type="ECO:0000256" key="4">
    <source>
        <dbReference type="ARBA" id="ARBA00023015"/>
    </source>
</evidence>
<dbReference type="GO" id="GO:0000981">
    <property type="term" value="F:DNA-binding transcription factor activity, RNA polymerase II-specific"/>
    <property type="evidence" value="ECO:0000318"/>
    <property type="project" value="GO_Central"/>
</dbReference>
<evidence type="ECO:0000256" key="7">
    <source>
        <dbReference type="ARBA" id="ARBA00023163"/>
    </source>
</evidence>
<name>A8WVZ0_CAEBR</name>
<dbReference type="HOGENOM" id="CLU_316696_0_0_1"/>
<evidence type="ECO:0000256" key="2">
    <source>
        <dbReference type="ARBA" id="ARBA00008548"/>
    </source>
</evidence>
<evidence type="ECO:0000256" key="3">
    <source>
        <dbReference type="ARBA" id="ARBA00022703"/>
    </source>
</evidence>
<evidence type="ECO:0000313" key="11">
    <source>
        <dbReference type="EMBL" id="CAP24802.2"/>
    </source>
</evidence>
<accession>A8WVZ0</accession>
<dbReference type="eggNOG" id="KOG3813">
    <property type="taxonomic scope" value="Eukaryota"/>
</dbReference>
<evidence type="ECO:0000259" key="10">
    <source>
        <dbReference type="Pfam" id="PF16019"/>
    </source>
</evidence>
<dbReference type="PANTHER" id="PTHR13580:SF9">
    <property type="entry name" value="AXIN1 UP-REGULATED 1, ISOFORM A"/>
    <property type="match status" value="1"/>
</dbReference>
<dbReference type="OMA" id="GFGDSMK"/>
<gene>
    <name evidence="11 13" type="ORF">CBG04004</name>
    <name evidence="11" type="ORF">CBG_04004</name>
</gene>
<feature type="domain" description="Cysteine/serine-rich nuclear protein N-terminal" evidence="10">
    <location>
        <begin position="615"/>
        <end position="661"/>
    </location>
</feature>
<evidence type="ECO:0000256" key="8">
    <source>
        <dbReference type="ARBA" id="ARBA00023242"/>
    </source>
</evidence>
<keyword evidence="5" id="KW-0238">DNA-binding</keyword>
<feature type="region of interest" description="Disordered" evidence="9">
    <location>
        <begin position="864"/>
        <end position="883"/>
    </location>
</feature>
<dbReference type="GO" id="GO:0006915">
    <property type="term" value="P:apoptotic process"/>
    <property type="evidence" value="ECO:0007669"/>
    <property type="project" value="UniProtKB-KW"/>
</dbReference>
<dbReference type="WormBase" id="CBG04004">
    <property type="protein sequence ID" value="CBP45858"/>
    <property type="gene ID" value="WBGene00026756"/>
</dbReference>
<dbReference type="GO" id="GO:0005634">
    <property type="term" value="C:nucleus"/>
    <property type="evidence" value="ECO:0000318"/>
    <property type="project" value="GO_Central"/>
</dbReference>
<reference evidence="11 12" key="2">
    <citation type="journal article" date="2011" name="PLoS Genet.">
        <title>Caenorhabditis briggsae recombinant inbred line genotypes reveal inter-strain incompatibility and the evolution of recombination.</title>
        <authorList>
            <person name="Ross J.A."/>
            <person name="Koboldt D.C."/>
            <person name="Staisch J.E."/>
            <person name="Chamberlin H.M."/>
            <person name="Gupta B.P."/>
            <person name="Miller R.D."/>
            <person name="Baird S.E."/>
            <person name="Haag E.S."/>
        </authorList>
    </citation>
    <scope>NUCLEOTIDE SEQUENCE [LARGE SCALE GENOMIC DNA]</scope>
    <source>
        <strain evidence="11 12">AF16</strain>
    </source>
</reference>
<keyword evidence="3" id="KW-0053">Apoptosis</keyword>
<feature type="region of interest" description="Disordered" evidence="9">
    <location>
        <begin position="158"/>
        <end position="320"/>
    </location>
</feature>
<evidence type="ECO:0000256" key="5">
    <source>
        <dbReference type="ARBA" id="ARBA00023125"/>
    </source>
</evidence>
<dbReference type="GeneID" id="8581408"/>
<dbReference type="PANTHER" id="PTHR13580">
    <property type="entry name" value="TGF-BETA INDUCED APOPTOSIS PROTEIN"/>
    <property type="match status" value="1"/>
</dbReference>
<feature type="region of interest" description="Disordered" evidence="9">
    <location>
        <begin position="1"/>
        <end position="63"/>
    </location>
</feature>
<keyword evidence="6" id="KW-0010">Activator</keyword>
<dbReference type="FunCoup" id="A8WVZ0">
    <property type="interactions" value="1101"/>
</dbReference>
<dbReference type="InterPro" id="IPR031972">
    <property type="entry name" value="CSRNP_N"/>
</dbReference>
<keyword evidence="7" id="KW-0804">Transcription</keyword>
<dbReference type="CTD" id="8581408"/>
<keyword evidence="4" id="KW-0805">Transcription regulation</keyword>
<proteinExistence type="inferred from homology"/>
<dbReference type="InterPro" id="IPR023260">
    <property type="entry name" value="Cys/Ser-rich_nuc_prot"/>
</dbReference>
<comment type="subcellular location">
    <subcellularLocation>
        <location evidence="1">Nucleus</location>
    </subcellularLocation>
</comment>
<dbReference type="GO" id="GO:0043565">
    <property type="term" value="F:sequence-specific DNA binding"/>
    <property type="evidence" value="ECO:0000318"/>
    <property type="project" value="GO_Central"/>
</dbReference>
<dbReference type="KEGG" id="cbr:CBG_04004"/>
<protein>
    <submittedName>
        <fullName evidence="11">Protein CBG04004</fullName>
    </submittedName>
</protein>
<dbReference type="EMBL" id="HE600906">
    <property type="protein sequence ID" value="CAP24802.2"/>
    <property type="molecule type" value="Genomic_DNA"/>
</dbReference>
<sequence>MQTEPPGYSKELPQNEEKTMPLIAPCPPRGLKRMEGTSKLKPIAPDSPVKRFQAPSSSSLLGHSVSMPSMRLGTGSTPVRPFVANGQIVTPTMGSLLTRTLTSSIPFKVMTPAEKRVPAPLKIHQTKGTITPIRLKIERTPGGTINKAVVVPKLPESEISRNSDDGQVTPPAGMKRSTSGSMLLRRTPERIRRQEEIETSPEKRMRRSGSIPRSLRLEESLPIPLSDNQTPVLKRKRTSSLTSLFSDMPVLTPQTRLRPRGVSESREDRTSPQKGIVSPLKKRSRQVSGSKPPSPLKKRDFSTVSITMTGGDQGTSNRLSRTPVRNIRSTIFNPKVVSDHIAQTYGQGIKRPIDTDLLSSSNPVPPKLITRSTSGETYYSAIEDELAQQEETITERAEVFLTPHASECSAQESFDFLPIFENYWTRCLCALSDFFHRAAQTENRENKRPISVLGTVLPGMLNGEEDEGFGDSMKTIKKGQGTALARSLSLKLSPLNQEIKPIGNTEKSCSTPSLPTAPLLRQGSTSSLRFKVSPSNFLKSITVTPVTRPIEIVPQPSLAPVAPVDPVVIPESSPVELSEPSTSGGIKEMAVVRKSVLKAPKAAFKIRENHMQGSRRRQIKFNGLDVHYFDRCQGESTVPSEGDVSLDMHNTHHCHRYFSLASGKRPLLDLALYDDGELSEGEEIYPDSDDQEYDEYASAKTINRLNQRLRIKMLKKSGVKVEKTAVAESWRATRTVCGCSCENGVCLPDTCECALSGINCQVDGGNWPTHPCTCVVDTCDNPNGRICYDQEAVFSYRRKTIDFWKASQVTGITGSPQVTKFVDSDDKEDKQSKNWHLKNITLEQSPTKFPVTPVYTRRARSTLSDIRESGSEASTSVTPSTSLSERMKAMQHLENEVCVEVEEKEYEDVDKEETLVEADLTLQEVYVTREPESMNSGTDLLDTPMSPVKTTLVV</sequence>
<comment type="similarity">
    <text evidence="2">Belongs to the AXUD1 family.</text>
</comment>
<dbReference type="PRINTS" id="PR02031">
    <property type="entry name" value="CYSSERRICHNP"/>
</dbReference>
<feature type="domain" description="Cysteine/serine-rich nuclear protein N-terminal" evidence="10">
    <location>
        <begin position="687"/>
        <end position="796"/>
    </location>
</feature>
<feature type="compositionally biased region" description="Basic and acidic residues" evidence="9">
    <location>
        <begin position="261"/>
        <end position="271"/>
    </location>
</feature>
<dbReference type="AlphaFoldDB" id="A8WVZ0"/>
<organism evidence="11 12">
    <name type="scientific">Caenorhabditis briggsae</name>
    <dbReference type="NCBI Taxonomy" id="6238"/>
    <lineage>
        <taxon>Eukaryota</taxon>
        <taxon>Metazoa</taxon>
        <taxon>Ecdysozoa</taxon>
        <taxon>Nematoda</taxon>
        <taxon>Chromadorea</taxon>
        <taxon>Rhabditida</taxon>
        <taxon>Rhabditina</taxon>
        <taxon>Rhabditomorpha</taxon>
        <taxon>Rhabditoidea</taxon>
        <taxon>Rhabditidae</taxon>
        <taxon>Peloderinae</taxon>
        <taxon>Caenorhabditis</taxon>
    </lineage>
</organism>
<dbReference type="InParanoid" id="A8WVZ0"/>
<feature type="compositionally biased region" description="Polar residues" evidence="9">
    <location>
        <begin position="505"/>
        <end position="514"/>
    </location>
</feature>
<feature type="compositionally biased region" description="Basic and acidic residues" evidence="9">
    <location>
        <begin position="186"/>
        <end position="203"/>
    </location>
</feature>
<keyword evidence="12" id="KW-1185">Reference proteome</keyword>